<feature type="region of interest" description="Disordered" evidence="1">
    <location>
        <begin position="44"/>
        <end position="65"/>
    </location>
</feature>
<name>A0ABW2LFR4_9PSEU</name>
<reference evidence="3" key="1">
    <citation type="journal article" date="2019" name="Int. J. Syst. Evol. Microbiol.">
        <title>The Global Catalogue of Microorganisms (GCM) 10K type strain sequencing project: providing services to taxonomists for standard genome sequencing and annotation.</title>
        <authorList>
            <consortium name="The Broad Institute Genomics Platform"/>
            <consortium name="The Broad Institute Genome Sequencing Center for Infectious Disease"/>
            <person name="Wu L."/>
            <person name="Ma J."/>
        </authorList>
    </citation>
    <scope>NUCLEOTIDE SEQUENCE [LARGE SCALE GENOMIC DNA]</scope>
    <source>
        <strain evidence="3">WLHS5</strain>
    </source>
</reference>
<gene>
    <name evidence="2" type="ORF">ACFQRI_07965</name>
</gene>
<protein>
    <submittedName>
        <fullName evidence="2">Uncharacterized protein</fullName>
    </submittedName>
</protein>
<organism evidence="2 3">
    <name type="scientific">Saccharopolyspora griseoalba</name>
    <dbReference type="NCBI Taxonomy" id="1431848"/>
    <lineage>
        <taxon>Bacteria</taxon>
        <taxon>Bacillati</taxon>
        <taxon>Actinomycetota</taxon>
        <taxon>Actinomycetes</taxon>
        <taxon>Pseudonocardiales</taxon>
        <taxon>Pseudonocardiaceae</taxon>
        <taxon>Saccharopolyspora</taxon>
    </lineage>
</organism>
<proteinExistence type="predicted"/>
<evidence type="ECO:0000313" key="2">
    <source>
        <dbReference type="EMBL" id="MFC7341347.1"/>
    </source>
</evidence>
<evidence type="ECO:0000256" key="1">
    <source>
        <dbReference type="SAM" id="MobiDB-lite"/>
    </source>
</evidence>
<accession>A0ABW2LFR4</accession>
<keyword evidence="3" id="KW-1185">Reference proteome</keyword>
<sequence>MPAELNAKLLDRLAAARGRRGVLLARRIIAALLLLLAAALALGFEPPGQPREPAREDPPSLVAAR</sequence>
<dbReference type="Proteomes" id="UP001596504">
    <property type="component" value="Unassembled WGS sequence"/>
</dbReference>
<comment type="caution">
    <text evidence="2">The sequence shown here is derived from an EMBL/GenBank/DDBJ whole genome shotgun (WGS) entry which is preliminary data.</text>
</comment>
<dbReference type="EMBL" id="JBHTCJ010000003">
    <property type="protein sequence ID" value="MFC7341347.1"/>
    <property type="molecule type" value="Genomic_DNA"/>
</dbReference>
<dbReference type="RefSeq" id="WP_380666109.1">
    <property type="nucleotide sequence ID" value="NZ_JBHTCJ010000003.1"/>
</dbReference>
<evidence type="ECO:0000313" key="3">
    <source>
        <dbReference type="Proteomes" id="UP001596504"/>
    </source>
</evidence>